<keyword evidence="1" id="KW-0418">Kinase</keyword>
<dbReference type="Pfam" id="PF13581">
    <property type="entry name" value="HATPase_c_2"/>
    <property type="match status" value="1"/>
</dbReference>
<proteinExistence type="predicted"/>
<keyword evidence="1" id="KW-0808">Transferase</keyword>
<sequence>MSQPAVITRNSTDTSRREDAERLFPLPHTPAALATVRRHARSVLTGWGLLQENVDDAVLVLSELINNAVTHALPPAYLRLSHHRTRVGGTLSIEVVDAGPAATLQADPRHSEEHGRGITIVTALCARHGTRPHPGGATWWAELHTP</sequence>
<evidence type="ECO:0000259" key="2">
    <source>
        <dbReference type="Pfam" id="PF13581"/>
    </source>
</evidence>
<keyword evidence="1" id="KW-0723">Serine/threonine-protein kinase</keyword>
<dbReference type="InterPro" id="IPR003594">
    <property type="entry name" value="HATPase_dom"/>
</dbReference>
<evidence type="ECO:0000313" key="4">
    <source>
        <dbReference type="Proteomes" id="UP000634229"/>
    </source>
</evidence>
<keyword evidence="4" id="KW-1185">Reference proteome</keyword>
<accession>A0ABS1NNS6</accession>
<dbReference type="InterPro" id="IPR050267">
    <property type="entry name" value="Anti-sigma-factor_SerPK"/>
</dbReference>
<dbReference type="EMBL" id="JAERRF010000032">
    <property type="protein sequence ID" value="MBL1101733.1"/>
    <property type="molecule type" value="Genomic_DNA"/>
</dbReference>
<dbReference type="RefSeq" id="WP_201881487.1">
    <property type="nucleotide sequence ID" value="NZ_JAERRF010000032.1"/>
</dbReference>
<reference evidence="3 4" key="1">
    <citation type="submission" date="2021-01" db="EMBL/GenBank/DDBJ databases">
        <title>WGS of actinomycetes isolated from Thailand.</title>
        <authorList>
            <person name="Thawai C."/>
        </authorList>
    </citation>
    <scope>NUCLEOTIDE SEQUENCE [LARGE SCALE GENOMIC DNA]</scope>
    <source>
        <strain evidence="3 4">CA1R205</strain>
    </source>
</reference>
<evidence type="ECO:0000256" key="1">
    <source>
        <dbReference type="ARBA" id="ARBA00022527"/>
    </source>
</evidence>
<keyword evidence="3" id="KW-0547">Nucleotide-binding</keyword>
<dbReference type="Proteomes" id="UP000634229">
    <property type="component" value="Unassembled WGS sequence"/>
</dbReference>
<organism evidence="3 4">
    <name type="scientific">Streptomyces coffeae</name>
    <dbReference type="NCBI Taxonomy" id="621382"/>
    <lineage>
        <taxon>Bacteria</taxon>
        <taxon>Bacillati</taxon>
        <taxon>Actinomycetota</taxon>
        <taxon>Actinomycetes</taxon>
        <taxon>Kitasatosporales</taxon>
        <taxon>Streptomycetaceae</taxon>
        <taxon>Streptomyces</taxon>
    </lineage>
</organism>
<dbReference type="SUPFAM" id="SSF55874">
    <property type="entry name" value="ATPase domain of HSP90 chaperone/DNA topoisomerase II/histidine kinase"/>
    <property type="match status" value="1"/>
</dbReference>
<dbReference type="GO" id="GO:0005524">
    <property type="term" value="F:ATP binding"/>
    <property type="evidence" value="ECO:0007669"/>
    <property type="project" value="UniProtKB-KW"/>
</dbReference>
<dbReference type="PANTHER" id="PTHR35526">
    <property type="entry name" value="ANTI-SIGMA-F FACTOR RSBW-RELATED"/>
    <property type="match status" value="1"/>
</dbReference>
<comment type="caution">
    <text evidence="3">The sequence shown here is derived from an EMBL/GenBank/DDBJ whole genome shotgun (WGS) entry which is preliminary data.</text>
</comment>
<dbReference type="CDD" id="cd16936">
    <property type="entry name" value="HATPase_RsbW-like"/>
    <property type="match status" value="1"/>
</dbReference>
<keyword evidence="3" id="KW-0067">ATP-binding</keyword>
<dbReference type="InterPro" id="IPR036890">
    <property type="entry name" value="HATPase_C_sf"/>
</dbReference>
<evidence type="ECO:0000313" key="3">
    <source>
        <dbReference type="EMBL" id="MBL1101733.1"/>
    </source>
</evidence>
<dbReference type="PANTHER" id="PTHR35526:SF3">
    <property type="entry name" value="ANTI-SIGMA-F FACTOR RSBW"/>
    <property type="match status" value="1"/>
</dbReference>
<feature type="domain" description="Histidine kinase/HSP90-like ATPase" evidence="2">
    <location>
        <begin position="27"/>
        <end position="130"/>
    </location>
</feature>
<gene>
    <name evidence="3" type="ORF">JK363_34830</name>
</gene>
<dbReference type="Gene3D" id="3.30.565.10">
    <property type="entry name" value="Histidine kinase-like ATPase, C-terminal domain"/>
    <property type="match status" value="1"/>
</dbReference>
<name>A0ABS1NNS6_9ACTN</name>
<protein>
    <submittedName>
        <fullName evidence="3">ATP-binding protein</fullName>
    </submittedName>
</protein>